<dbReference type="InterPro" id="IPR005162">
    <property type="entry name" value="Retrotrans_gag_dom"/>
</dbReference>
<name>A0A6P6SPV0_COFAR</name>
<organism evidence="3 4">
    <name type="scientific">Coffea arabica</name>
    <name type="common">Arabian coffee</name>
    <dbReference type="NCBI Taxonomy" id="13443"/>
    <lineage>
        <taxon>Eukaryota</taxon>
        <taxon>Viridiplantae</taxon>
        <taxon>Streptophyta</taxon>
        <taxon>Embryophyta</taxon>
        <taxon>Tracheophyta</taxon>
        <taxon>Spermatophyta</taxon>
        <taxon>Magnoliopsida</taxon>
        <taxon>eudicotyledons</taxon>
        <taxon>Gunneridae</taxon>
        <taxon>Pentapetalae</taxon>
        <taxon>asterids</taxon>
        <taxon>lamiids</taxon>
        <taxon>Gentianales</taxon>
        <taxon>Rubiaceae</taxon>
        <taxon>Ixoroideae</taxon>
        <taxon>Gardenieae complex</taxon>
        <taxon>Bertiereae - Coffeeae clade</taxon>
        <taxon>Coffeeae</taxon>
        <taxon>Coffea</taxon>
    </lineage>
</organism>
<dbReference type="AlphaFoldDB" id="A0A6P6SPV0"/>
<evidence type="ECO:0000259" key="2">
    <source>
        <dbReference type="Pfam" id="PF03732"/>
    </source>
</evidence>
<protein>
    <recommendedName>
        <fullName evidence="2">Retrotransposon gag domain-containing protein</fullName>
    </recommendedName>
</protein>
<evidence type="ECO:0000313" key="3">
    <source>
        <dbReference type="Proteomes" id="UP001652660"/>
    </source>
</evidence>
<evidence type="ECO:0000256" key="1">
    <source>
        <dbReference type="SAM" id="MobiDB-lite"/>
    </source>
</evidence>
<dbReference type="Pfam" id="PF03732">
    <property type="entry name" value="Retrotrans_gag"/>
    <property type="match status" value="1"/>
</dbReference>
<feature type="compositionally biased region" description="Acidic residues" evidence="1">
    <location>
        <begin position="245"/>
        <end position="255"/>
    </location>
</feature>
<gene>
    <name evidence="4" type="primary">LOC113693529</name>
</gene>
<dbReference type="GeneID" id="113693529"/>
<accession>A0A6P6SPV0</accession>
<reference evidence="3" key="1">
    <citation type="journal article" date="2025" name="Foods">
        <title>Unveiling the Microbial Signatures of Arabica Coffee Cherries: Insights into Ripeness Specific Diversity, Functional Traits, and Implications for Quality and Safety.</title>
        <authorList>
            <consortium name="RefSeq"/>
            <person name="Tenea G.N."/>
            <person name="Cifuentes V."/>
            <person name="Reyes P."/>
            <person name="Cevallos-Vallejos M."/>
        </authorList>
    </citation>
    <scope>NUCLEOTIDE SEQUENCE [LARGE SCALE GENOMIC DNA]</scope>
</reference>
<sequence>MGLLWWLRAFDGLFLEGRLYVDGFLEFEFRQGQNPIPQPANLRNHVEGEGRALERFQKLFPPQFIGGPDPDVAEKWLEKMIDIFTALHYTEERHVTFAIFQLEGATCSWWNVIRMKWDREQTPRTWVNFMREFNAKCFPPPVQEQKGNGFIRLRQGAQTVAEHESHFTRLSKFAPELIVTEQRRIQQFILRLNVEIQKDLAVAQINTFSDAIEKALRVENARFQVTFQTKKWGWSGSSLGKEDESSPDLEGELEE</sequence>
<proteinExistence type="predicted"/>
<keyword evidence="3" id="KW-1185">Reference proteome</keyword>
<dbReference type="Proteomes" id="UP001652660">
    <property type="component" value="Chromosome 4c"/>
</dbReference>
<evidence type="ECO:0000313" key="4">
    <source>
        <dbReference type="RefSeq" id="XP_027067871.1"/>
    </source>
</evidence>
<reference evidence="4" key="2">
    <citation type="submission" date="2025-08" db="UniProtKB">
        <authorList>
            <consortium name="RefSeq"/>
        </authorList>
    </citation>
    <scope>IDENTIFICATION</scope>
    <source>
        <tissue evidence="4">Leaves</tissue>
    </source>
</reference>
<feature type="domain" description="Retrotransposon gag" evidence="2">
    <location>
        <begin position="97"/>
        <end position="189"/>
    </location>
</feature>
<feature type="region of interest" description="Disordered" evidence="1">
    <location>
        <begin position="235"/>
        <end position="255"/>
    </location>
</feature>
<dbReference type="RefSeq" id="XP_027067871.1">
    <property type="nucleotide sequence ID" value="XM_027212070.1"/>
</dbReference>
<dbReference type="OrthoDB" id="2272416at2759"/>